<dbReference type="InterPro" id="IPR050767">
    <property type="entry name" value="Sel1_AlgK"/>
</dbReference>
<feature type="repeat" description="TPR" evidence="2">
    <location>
        <begin position="325"/>
        <end position="358"/>
    </location>
</feature>
<dbReference type="Gene3D" id="2.60.120.620">
    <property type="entry name" value="q2cbj1_9rhob like domain"/>
    <property type="match status" value="1"/>
</dbReference>
<evidence type="ECO:0000256" key="1">
    <source>
        <dbReference type="ARBA" id="ARBA00038101"/>
    </source>
</evidence>
<evidence type="ECO:0000313" key="6">
    <source>
        <dbReference type="EMBL" id="CAL1130916.1"/>
    </source>
</evidence>
<dbReference type="InterPro" id="IPR006597">
    <property type="entry name" value="Sel1-like"/>
</dbReference>
<dbReference type="OrthoDB" id="442451at2759"/>
<comment type="caution">
    <text evidence="5">The sequence shown here is derived from an EMBL/GenBank/DDBJ whole genome shotgun (WGS) entry which is preliminary data.</text>
</comment>
<dbReference type="InterPro" id="IPR019734">
    <property type="entry name" value="TPR_rpt"/>
</dbReference>
<organism evidence="5">
    <name type="scientific">Cladocopium goreaui</name>
    <dbReference type="NCBI Taxonomy" id="2562237"/>
    <lineage>
        <taxon>Eukaryota</taxon>
        <taxon>Sar</taxon>
        <taxon>Alveolata</taxon>
        <taxon>Dinophyceae</taxon>
        <taxon>Suessiales</taxon>
        <taxon>Symbiodiniaceae</taxon>
        <taxon>Cladocopium</taxon>
    </lineage>
</organism>
<gene>
    <name evidence="5" type="ORF">C1SCF055_LOCUS5674</name>
</gene>
<dbReference type="EMBL" id="CAMXCT030000349">
    <property type="protein sequence ID" value="CAL4764853.1"/>
    <property type="molecule type" value="Genomic_DNA"/>
</dbReference>
<dbReference type="Proteomes" id="UP001152797">
    <property type="component" value="Unassembled WGS sequence"/>
</dbReference>
<dbReference type="InterPro" id="IPR005123">
    <property type="entry name" value="Oxoglu/Fe-dep_dioxygenase_dom"/>
</dbReference>
<evidence type="ECO:0000313" key="8">
    <source>
        <dbReference type="Proteomes" id="UP001152797"/>
    </source>
</evidence>
<dbReference type="GO" id="GO:0046872">
    <property type="term" value="F:metal ion binding"/>
    <property type="evidence" value="ECO:0007669"/>
    <property type="project" value="UniProtKB-KW"/>
</dbReference>
<keyword evidence="8" id="KW-1185">Reference proteome</keyword>
<dbReference type="PROSITE" id="PS50005">
    <property type="entry name" value="TPR"/>
    <property type="match status" value="1"/>
</dbReference>
<dbReference type="PANTHER" id="PTHR11102">
    <property type="entry name" value="SEL-1-LIKE PROTEIN"/>
    <property type="match status" value="1"/>
</dbReference>
<evidence type="ECO:0000313" key="5">
    <source>
        <dbReference type="EMBL" id="CAI3977541.1"/>
    </source>
</evidence>
<name>A0A9P1FIT6_9DINO</name>
<dbReference type="SMART" id="SM00671">
    <property type="entry name" value="SEL1"/>
    <property type="match status" value="4"/>
</dbReference>
<proteinExistence type="inferred from homology"/>
<dbReference type="Gene3D" id="1.25.40.10">
    <property type="entry name" value="Tetratricopeptide repeat domain"/>
    <property type="match status" value="2"/>
</dbReference>
<comment type="similarity">
    <text evidence="1">Belongs to the sel-1 family.</text>
</comment>
<sequence length="402" mass="44940">MSRVVCFRNLCPLETVLSVREFLKDQVYDTVSDSVDLAPSWEFYPVTLVSPSDDKMGDLQPSFPRGVFQNIPKPGLSEILVRRYRPGERRSHAVHYDGHAYATAVLGISEPEEFRGGLYLQPEASAESKRFCNLSPGDVVLHSFNLQHGVDVFEGERYSVIFWFKDSEASVKDGSTPWYDTMAAESSDTSVDALYNLGVQFELGVHGKEKDFEKAKDFYRRAAERGHHFAQNNLALLEADDQVAEKWLRAASEKGHSTAQMNLAIHLLCQDENDPTAAEWMKLAASQEPKAAFYMGDMYRRGVSVAEDLEEAAKWFRRSADRGFFPGFTELGLLSFATGDFEEAAKLFEAAVVGDPKAWEHLVTSRRLAYGESEVTQWGKLAGRGHPEAGFTAGRFHLIVGS</sequence>
<reference evidence="6" key="2">
    <citation type="submission" date="2024-04" db="EMBL/GenBank/DDBJ databases">
        <authorList>
            <person name="Chen Y."/>
            <person name="Shah S."/>
            <person name="Dougan E. K."/>
            <person name="Thang M."/>
            <person name="Chan C."/>
        </authorList>
    </citation>
    <scope>NUCLEOTIDE SEQUENCE [LARGE SCALE GENOMIC DNA]</scope>
</reference>
<keyword evidence="2" id="KW-0802">TPR repeat</keyword>
<dbReference type="InterPro" id="IPR011990">
    <property type="entry name" value="TPR-like_helical_dom_sf"/>
</dbReference>
<accession>A0A9P1FIT6</accession>
<dbReference type="PANTHER" id="PTHR11102:SF160">
    <property type="entry name" value="ERAD-ASSOCIATED E3 UBIQUITIN-PROTEIN LIGASE COMPONENT HRD3"/>
    <property type="match status" value="1"/>
</dbReference>
<dbReference type="PROSITE" id="PS51471">
    <property type="entry name" value="FE2OG_OXY"/>
    <property type="match status" value="1"/>
</dbReference>
<feature type="domain" description="Fe2OG dioxygenase" evidence="4">
    <location>
        <begin position="75"/>
        <end position="166"/>
    </location>
</feature>
<dbReference type="GO" id="GO:0016491">
    <property type="term" value="F:oxidoreductase activity"/>
    <property type="evidence" value="ECO:0007669"/>
    <property type="project" value="UniProtKB-KW"/>
</dbReference>
<keyword evidence="3" id="KW-0479">Metal-binding</keyword>
<dbReference type="EMBL" id="CAMXCT020000349">
    <property type="protein sequence ID" value="CAL1130916.1"/>
    <property type="molecule type" value="Genomic_DNA"/>
</dbReference>
<evidence type="ECO:0000256" key="3">
    <source>
        <dbReference type="RuleBase" id="RU003682"/>
    </source>
</evidence>
<evidence type="ECO:0000259" key="4">
    <source>
        <dbReference type="PROSITE" id="PS51471"/>
    </source>
</evidence>
<dbReference type="AlphaFoldDB" id="A0A9P1FIT6"/>
<evidence type="ECO:0000256" key="2">
    <source>
        <dbReference type="PROSITE-ProRule" id="PRU00339"/>
    </source>
</evidence>
<keyword evidence="3" id="KW-0560">Oxidoreductase</keyword>
<protein>
    <submittedName>
        <fullName evidence="7">F-box protein At1g70590</fullName>
    </submittedName>
</protein>
<dbReference type="EMBL" id="CAMXCT010000349">
    <property type="protein sequence ID" value="CAI3977541.1"/>
    <property type="molecule type" value="Genomic_DNA"/>
</dbReference>
<reference evidence="5" key="1">
    <citation type="submission" date="2022-10" db="EMBL/GenBank/DDBJ databases">
        <authorList>
            <person name="Chen Y."/>
            <person name="Dougan E. K."/>
            <person name="Chan C."/>
            <person name="Rhodes N."/>
            <person name="Thang M."/>
        </authorList>
    </citation>
    <scope>NUCLEOTIDE SEQUENCE</scope>
</reference>
<evidence type="ECO:0000313" key="7">
    <source>
        <dbReference type="EMBL" id="CAL4764853.1"/>
    </source>
</evidence>
<keyword evidence="3" id="KW-0408">Iron</keyword>
<dbReference type="Pfam" id="PF08238">
    <property type="entry name" value="Sel1"/>
    <property type="match status" value="4"/>
</dbReference>
<dbReference type="SUPFAM" id="SSF81901">
    <property type="entry name" value="HCP-like"/>
    <property type="match status" value="1"/>
</dbReference>
<comment type="similarity">
    <text evidence="3">Belongs to the iron/ascorbate-dependent oxidoreductase family.</text>
</comment>